<dbReference type="CDD" id="cd01948">
    <property type="entry name" value="EAL"/>
    <property type="match status" value="1"/>
</dbReference>
<dbReference type="InterPro" id="IPR043128">
    <property type="entry name" value="Rev_trsase/Diguanyl_cyclase"/>
</dbReference>
<dbReference type="Gene3D" id="3.20.20.450">
    <property type="entry name" value="EAL domain"/>
    <property type="match status" value="1"/>
</dbReference>
<dbReference type="AlphaFoldDB" id="A0AB73BFW0"/>
<dbReference type="SUPFAM" id="SSF141868">
    <property type="entry name" value="EAL domain-like"/>
    <property type="match status" value="1"/>
</dbReference>
<evidence type="ECO:0000256" key="1">
    <source>
        <dbReference type="SAM" id="Phobius"/>
    </source>
</evidence>
<dbReference type="InterPro" id="IPR029787">
    <property type="entry name" value="Nucleotide_cyclase"/>
</dbReference>
<gene>
    <name evidence="3" type="ORF">EU508_13325</name>
</gene>
<feature type="transmembrane region" description="Helical" evidence="1">
    <location>
        <begin position="166"/>
        <end position="189"/>
    </location>
</feature>
<evidence type="ECO:0000313" key="3">
    <source>
        <dbReference type="EMBL" id="KAA1159528.1"/>
    </source>
</evidence>
<keyword evidence="1" id="KW-0472">Membrane</keyword>
<dbReference type="RefSeq" id="WP_149614602.1">
    <property type="nucleotide sequence ID" value="NZ_SEUK01000051.1"/>
</dbReference>
<dbReference type="Pfam" id="PF00563">
    <property type="entry name" value="EAL"/>
    <property type="match status" value="1"/>
</dbReference>
<feature type="transmembrane region" description="Helical" evidence="1">
    <location>
        <begin position="79"/>
        <end position="101"/>
    </location>
</feature>
<name>A0AB73BFW0_9GAMM</name>
<feature type="transmembrane region" description="Helical" evidence="1">
    <location>
        <begin position="55"/>
        <end position="73"/>
    </location>
</feature>
<keyword evidence="1" id="KW-1133">Transmembrane helix</keyword>
<protein>
    <submittedName>
        <fullName evidence="3">GGDEF domain-containing protein</fullName>
    </submittedName>
</protein>
<organism evidence="3 4">
    <name type="scientific">Pseudoalteromonas fuliginea</name>
    <dbReference type="NCBI Taxonomy" id="1872678"/>
    <lineage>
        <taxon>Bacteria</taxon>
        <taxon>Pseudomonadati</taxon>
        <taxon>Pseudomonadota</taxon>
        <taxon>Gammaproteobacteria</taxon>
        <taxon>Alteromonadales</taxon>
        <taxon>Pseudoalteromonadaceae</taxon>
        <taxon>Pseudoalteromonas</taxon>
    </lineage>
</organism>
<feature type="transmembrane region" description="Helical" evidence="1">
    <location>
        <begin position="23"/>
        <end position="43"/>
    </location>
</feature>
<sequence length="757" mass="85847">MHFFSRFFLLEDHHLPTGQIPNWRVSALRIIFATGILLCLAISLHKSEQAAEFNILYFVGLSVSFFFITTLLLAASKRYYIFCAHALLLSIVAASLCINLFVTDLELAKIGSIYMFSCPLIALMLIGCRTAIFYAVLNIIPFYIIVNDINLSSLSGVSTKLSDEKLYITSLIFLSLNVCIPLAFARTIVAAKRLNKSMKSANTYLKDKNDLYRALFTESNKAKIIVDENFVITDFNQHAIDMFDIKKHLKEHGVKLFNLLPSLDVDELDAQDQIVKHKNSFFRTNYQHVMSANYRVYDFYDCTQEQLIKQNLTIMEQENKRLRFRDPQTKLPNRGWFETQCNRLTIKYHKGFYIVVTQTANSEYLNLKFTKIDSQALLISAFKRLKKMPEGPLLCAHVGVGKLAFIVGTHSANELKDKLLVNIKNTLDETYNVLGNKCQQTFLFGFARYPNHGKSSAEVLTNACEALKLANSNSPICSYSEEQSQAFIEKYEISMLLDEALQQGDLSVYYQPKVNAKGECIGLEALTRWHSSILGNVSPVVFIPIAEEYRMISRLTDLIIQKVCAQIAQWSTVDMPSVPIAINISLIDFSQPDFISKLVKSLADFNVKPQQIELELTETSLEANQGHSLKLMQTLQSWGFIISVDDFGVGYSNIARLAHYPINKLKLDRSLISQITHSSRQKSLVKAILVMCEELDIKCVAEGVETQEQVAIMAEMGCKEFQGFYFAQPITVKNYEAHINKHGTKFIAAKNNEKQVF</sequence>
<dbReference type="Gene3D" id="3.30.70.270">
    <property type="match status" value="1"/>
</dbReference>
<dbReference type="PANTHER" id="PTHR33121:SF79">
    <property type="entry name" value="CYCLIC DI-GMP PHOSPHODIESTERASE PDED-RELATED"/>
    <property type="match status" value="1"/>
</dbReference>
<keyword evidence="1" id="KW-0812">Transmembrane</keyword>
<evidence type="ECO:0000259" key="2">
    <source>
        <dbReference type="PROSITE" id="PS50883"/>
    </source>
</evidence>
<dbReference type="PANTHER" id="PTHR33121">
    <property type="entry name" value="CYCLIC DI-GMP PHOSPHODIESTERASE PDEF"/>
    <property type="match status" value="1"/>
</dbReference>
<dbReference type="InterPro" id="IPR001633">
    <property type="entry name" value="EAL_dom"/>
</dbReference>
<dbReference type="Proteomes" id="UP000324162">
    <property type="component" value="Unassembled WGS sequence"/>
</dbReference>
<dbReference type="PROSITE" id="PS50883">
    <property type="entry name" value="EAL"/>
    <property type="match status" value="1"/>
</dbReference>
<feature type="domain" description="EAL" evidence="2">
    <location>
        <begin position="490"/>
        <end position="743"/>
    </location>
</feature>
<dbReference type="GO" id="GO:0071111">
    <property type="term" value="F:cyclic-guanylate-specific phosphodiesterase activity"/>
    <property type="evidence" value="ECO:0007669"/>
    <property type="project" value="InterPro"/>
</dbReference>
<evidence type="ECO:0000313" key="4">
    <source>
        <dbReference type="Proteomes" id="UP000324162"/>
    </source>
</evidence>
<comment type="caution">
    <text evidence="3">The sequence shown here is derived from an EMBL/GenBank/DDBJ whole genome shotgun (WGS) entry which is preliminary data.</text>
</comment>
<dbReference type="InterPro" id="IPR050706">
    <property type="entry name" value="Cyclic-di-GMP_PDE-like"/>
</dbReference>
<accession>A0AB73BFW0</accession>
<feature type="transmembrane region" description="Helical" evidence="1">
    <location>
        <begin position="113"/>
        <end position="146"/>
    </location>
</feature>
<proteinExistence type="predicted"/>
<dbReference type="SMART" id="SM00052">
    <property type="entry name" value="EAL"/>
    <property type="match status" value="1"/>
</dbReference>
<reference evidence="3 4" key="1">
    <citation type="submission" date="2019-01" db="EMBL/GenBank/DDBJ databases">
        <title>Genome sequences of marine Pseudoalteromonas species.</title>
        <authorList>
            <person name="Boraston A.B."/>
            <person name="Hehemann J.-H."/>
            <person name="Vickers C.J."/>
            <person name="Salama-Alber O."/>
            <person name="Abe K."/>
            <person name="Hettle A.J."/>
        </authorList>
    </citation>
    <scope>NUCLEOTIDE SEQUENCE [LARGE SCALE GENOMIC DNA]</scope>
    <source>
        <strain evidence="3 4">PS42</strain>
    </source>
</reference>
<dbReference type="SUPFAM" id="SSF55073">
    <property type="entry name" value="Nucleotide cyclase"/>
    <property type="match status" value="1"/>
</dbReference>
<dbReference type="EMBL" id="SEUK01000051">
    <property type="protein sequence ID" value="KAA1159528.1"/>
    <property type="molecule type" value="Genomic_DNA"/>
</dbReference>
<dbReference type="InterPro" id="IPR035919">
    <property type="entry name" value="EAL_sf"/>
</dbReference>